<dbReference type="InterPro" id="IPR046849">
    <property type="entry name" value="E2_motif"/>
</dbReference>
<dbReference type="Pfam" id="PF20430">
    <property type="entry name" value="Eplus_motif"/>
    <property type="match status" value="1"/>
</dbReference>
<dbReference type="EMBL" id="JAMYWD010000007">
    <property type="protein sequence ID" value="KAJ4967533.1"/>
    <property type="molecule type" value="Genomic_DNA"/>
</dbReference>
<dbReference type="GO" id="GO:0003723">
    <property type="term" value="F:RNA binding"/>
    <property type="evidence" value="ECO:0007669"/>
    <property type="project" value="InterPro"/>
</dbReference>
<dbReference type="InterPro" id="IPR046960">
    <property type="entry name" value="PPR_At4g14850-like_plant"/>
</dbReference>
<dbReference type="Gene3D" id="1.25.40.10">
    <property type="entry name" value="Tetratricopeptide repeat domain"/>
    <property type="match status" value="3"/>
</dbReference>
<dbReference type="AlphaFoldDB" id="A0A9Q0KBK6"/>
<dbReference type="FunFam" id="1.25.40.10:FF:000417">
    <property type="entry name" value="Pentatricopeptide repeat-containing protein At4g38010"/>
    <property type="match status" value="1"/>
</dbReference>
<comment type="caution">
    <text evidence="3">The sequence shown here is derived from an EMBL/GenBank/DDBJ whole genome shotgun (WGS) entry which is preliminary data.</text>
</comment>
<evidence type="ECO:0000313" key="4">
    <source>
        <dbReference type="Proteomes" id="UP001141806"/>
    </source>
</evidence>
<dbReference type="PROSITE" id="PS51375">
    <property type="entry name" value="PPR"/>
    <property type="match status" value="5"/>
</dbReference>
<feature type="repeat" description="PPR" evidence="2">
    <location>
        <begin position="180"/>
        <end position="214"/>
    </location>
</feature>
<dbReference type="Pfam" id="PF13041">
    <property type="entry name" value="PPR_2"/>
    <property type="match status" value="4"/>
</dbReference>
<dbReference type="PANTHER" id="PTHR47926:SF537">
    <property type="entry name" value="PENTACOTRIPEPTIDE-REPEAT REGION OF PRORP DOMAIN-CONTAINING PROTEIN"/>
    <property type="match status" value="1"/>
</dbReference>
<feature type="repeat" description="PPR" evidence="2">
    <location>
        <begin position="413"/>
        <end position="447"/>
    </location>
</feature>
<dbReference type="SUPFAM" id="SSF48452">
    <property type="entry name" value="TPR-like"/>
    <property type="match status" value="2"/>
</dbReference>
<dbReference type="InterPro" id="IPR002885">
    <property type="entry name" value="PPR_rpt"/>
</dbReference>
<dbReference type="GO" id="GO:0009451">
    <property type="term" value="P:RNA modification"/>
    <property type="evidence" value="ECO:0007669"/>
    <property type="project" value="InterPro"/>
</dbReference>
<evidence type="ECO:0000256" key="2">
    <source>
        <dbReference type="PROSITE-ProRule" id="PRU00708"/>
    </source>
</evidence>
<dbReference type="OrthoDB" id="185373at2759"/>
<reference evidence="3" key="1">
    <citation type="journal article" date="2023" name="Plant J.">
        <title>The genome of the king protea, Protea cynaroides.</title>
        <authorList>
            <person name="Chang J."/>
            <person name="Duong T.A."/>
            <person name="Schoeman C."/>
            <person name="Ma X."/>
            <person name="Roodt D."/>
            <person name="Barker N."/>
            <person name="Li Z."/>
            <person name="Van de Peer Y."/>
            <person name="Mizrachi E."/>
        </authorList>
    </citation>
    <scope>NUCLEOTIDE SEQUENCE</scope>
    <source>
        <tissue evidence="3">Young leaves</tissue>
    </source>
</reference>
<dbReference type="FunFam" id="1.25.40.10:FF:000348">
    <property type="entry name" value="Pentatricopeptide repeat-containing protein chloroplastic"/>
    <property type="match status" value="1"/>
</dbReference>
<feature type="repeat" description="PPR" evidence="2">
    <location>
        <begin position="382"/>
        <end position="412"/>
    </location>
</feature>
<protein>
    <recommendedName>
        <fullName evidence="5">Pentatricopeptide repeat-containing protein</fullName>
    </recommendedName>
</protein>
<gene>
    <name evidence="3" type="ORF">NE237_019382</name>
</gene>
<evidence type="ECO:0000256" key="1">
    <source>
        <dbReference type="ARBA" id="ARBA00022737"/>
    </source>
</evidence>
<dbReference type="Pfam" id="PF20431">
    <property type="entry name" value="E_motif"/>
    <property type="match status" value="1"/>
</dbReference>
<dbReference type="InterPro" id="IPR011990">
    <property type="entry name" value="TPR-like_helical_dom_sf"/>
</dbReference>
<organism evidence="3 4">
    <name type="scientific">Protea cynaroides</name>
    <dbReference type="NCBI Taxonomy" id="273540"/>
    <lineage>
        <taxon>Eukaryota</taxon>
        <taxon>Viridiplantae</taxon>
        <taxon>Streptophyta</taxon>
        <taxon>Embryophyta</taxon>
        <taxon>Tracheophyta</taxon>
        <taxon>Spermatophyta</taxon>
        <taxon>Magnoliopsida</taxon>
        <taxon>Proteales</taxon>
        <taxon>Proteaceae</taxon>
        <taxon>Protea</taxon>
    </lineage>
</organism>
<dbReference type="FunFam" id="1.25.40.10:FF:000031">
    <property type="entry name" value="Pentatricopeptide repeat-containing protein mitochondrial"/>
    <property type="match status" value="1"/>
</dbReference>
<dbReference type="Proteomes" id="UP001141806">
    <property type="component" value="Unassembled WGS sequence"/>
</dbReference>
<proteinExistence type="predicted"/>
<feature type="repeat" description="PPR" evidence="2">
    <location>
        <begin position="215"/>
        <end position="245"/>
    </location>
</feature>
<keyword evidence="1" id="KW-0677">Repeat</keyword>
<feature type="repeat" description="PPR" evidence="2">
    <location>
        <begin position="312"/>
        <end position="346"/>
    </location>
</feature>
<evidence type="ECO:0008006" key="5">
    <source>
        <dbReference type="Google" id="ProtNLM"/>
    </source>
</evidence>
<name>A0A9Q0KBK6_9MAGN</name>
<dbReference type="PANTHER" id="PTHR47926">
    <property type="entry name" value="PENTATRICOPEPTIDE REPEAT-CONTAINING PROTEIN"/>
    <property type="match status" value="1"/>
</dbReference>
<dbReference type="Pfam" id="PF01535">
    <property type="entry name" value="PPR"/>
    <property type="match status" value="3"/>
</dbReference>
<dbReference type="NCBIfam" id="TIGR00756">
    <property type="entry name" value="PPR"/>
    <property type="match status" value="5"/>
</dbReference>
<keyword evidence="4" id="KW-1185">Reference proteome</keyword>
<sequence>MQWNDRNFFWVQSHFLPLYMEQYLISVLRSSVHKNHLKEIHTLVIRKYPDVTSFFVRRLLDLSIVNYARLVFDQIPQPDEYLSTSIISTYSKLSLSKEAVETFYSIHHNGIRAACFAFPPVLRSCASFLAIKEGKQIHSLIIKYGLNSNVFIQTGLIDLYAKTSDLHSAKEVFDEIVVKDPVSYNCLISGYSKSGDVLAAWKLFDEMTERTVVSWNSMISCYAHNGLLHDALSIFETMQAEKFPPNETTLVTILSICAKLGDLEMGLRAKKLIDQNKLCLNMIVSTAILEMYVKCGAADEARQEFDRMVEKDVVAWSAMITGYAQNGRPKEALELFDLMRSENIQPNDVTLVSALSSCAQLGSVEAGERIGSYIESEGLTLNVYVCSALVDMYAKCGNIRKARRVFNQVTHRDIVSWNSIIGGLAVNGLAEDAIDLYYKMKEAEVKPNDITFVSLLTACTHAGLVELGLGFFKSMRSDHNIIPKVEHCACIVDLFCRSGRLQEAYEFICQMEVEPNVVIWGALLSASRTFSCVELAERAVEKLLILEPENSSNYVLLSNIYASVGRWQEALEMRKMMTGNRVQKTAAYSWIEMDNRMHKFLVGDTSHPRSEEIYSVIDGLGMQLNLDRYVPNSELELLNLVS</sequence>
<evidence type="ECO:0000313" key="3">
    <source>
        <dbReference type="EMBL" id="KAJ4967533.1"/>
    </source>
</evidence>
<accession>A0A9Q0KBK6</accession>
<dbReference type="InterPro" id="IPR046848">
    <property type="entry name" value="E_motif"/>
</dbReference>
<dbReference type="FunFam" id="1.25.40.10:FF:000366">
    <property type="entry name" value="Pentatricopeptide (PPR) repeat-containing protein"/>
    <property type="match status" value="1"/>
</dbReference>